<reference evidence="2 3" key="1">
    <citation type="journal article" date="2017" name="Curr. Biol.">
        <title>The Evolution of Venom by Co-option of Single-Copy Genes.</title>
        <authorList>
            <person name="Martinson E.O."/>
            <person name="Mrinalini"/>
            <person name="Kelkar Y.D."/>
            <person name="Chang C.H."/>
            <person name="Werren J.H."/>
        </authorList>
    </citation>
    <scope>NUCLEOTIDE SEQUENCE [LARGE SCALE GENOMIC DNA]</scope>
    <source>
        <strain evidence="2 3">Alberta</strain>
        <tissue evidence="2">Whole body</tissue>
    </source>
</reference>
<protein>
    <submittedName>
        <fullName evidence="2">Uncharacterized protein</fullName>
    </submittedName>
</protein>
<evidence type="ECO:0000256" key="1">
    <source>
        <dbReference type="SAM" id="MobiDB-lite"/>
    </source>
</evidence>
<keyword evidence="3" id="KW-1185">Reference proteome</keyword>
<name>A0A232EML4_9HYME</name>
<sequence>MARGLGPASKIGEGHTSSSGREDKIPDENADITSTGIETSPALESEASRTLENKRPTPLESAKTFSEKLDAYTESQKLIESQTGSPLAGVRRRRTPRAKPRQKTPSASNTSQKSESKKLKEVRRKSPHKRPKGQGNEETKRSILPSNGPSFVVRVERKSMGKSKPMVHKSHSPHEKRMRERRDGNLRKEKTTLRRNAGYNSSGRMREKIALT</sequence>
<dbReference type="Proteomes" id="UP000215335">
    <property type="component" value="Unassembled WGS sequence"/>
</dbReference>
<proteinExistence type="predicted"/>
<feature type="compositionally biased region" description="Basic residues" evidence="1">
    <location>
        <begin position="90"/>
        <end position="102"/>
    </location>
</feature>
<dbReference type="AlphaFoldDB" id="A0A232EML4"/>
<dbReference type="EMBL" id="NNAY01003346">
    <property type="protein sequence ID" value="OXU19577.1"/>
    <property type="molecule type" value="Genomic_DNA"/>
</dbReference>
<feature type="region of interest" description="Disordered" evidence="1">
    <location>
        <begin position="1"/>
        <end position="212"/>
    </location>
</feature>
<accession>A0A232EML4</accession>
<feature type="compositionally biased region" description="Basic residues" evidence="1">
    <location>
        <begin position="120"/>
        <end position="132"/>
    </location>
</feature>
<feature type="compositionally biased region" description="Basic and acidic residues" evidence="1">
    <location>
        <begin position="172"/>
        <end position="192"/>
    </location>
</feature>
<evidence type="ECO:0000313" key="3">
    <source>
        <dbReference type="Proteomes" id="UP000215335"/>
    </source>
</evidence>
<dbReference type="STRING" id="543379.A0A232EML4"/>
<evidence type="ECO:0000313" key="2">
    <source>
        <dbReference type="EMBL" id="OXU19577.1"/>
    </source>
</evidence>
<feature type="compositionally biased region" description="Polar residues" evidence="1">
    <location>
        <begin position="73"/>
        <end position="85"/>
    </location>
</feature>
<organism evidence="2 3">
    <name type="scientific">Trichomalopsis sarcophagae</name>
    <dbReference type="NCBI Taxonomy" id="543379"/>
    <lineage>
        <taxon>Eukaryota</taxon>
        <taxon>Metazoa</taxon>
        <taxon>Ecdysozoa</taxon>
        <taxon>Arthropoda</taxon>
        <taxon>Hexapoda</taxon>
        <taxon>Insecta</taxon>
        <taxon>Pterygota</taxon>
        <taxon>Neoptera</taxon>
        <taxon>Endopterygota</taxon>
        <taxon>Hymenoptera</taxon>
        <taxon>Apocrita</taxon>
        <taxon>Proctotrupomorpha</taxon>
        <taxon>Chalcidoidea</taxon>
        <taxon>Pteromalidae</taxon>
        <taxon>Pteromalinae</taxon>
        <taxon>Trichomalopsis</taxon>
    </lineage>
</organism>
<gene>
    <name evidence="2" type="ORF">TSAR_010865</name>
</gene>
<comment type="caution">
    <text evidence="2">The sequence shown here is derived from an EMBL/GenBank/DDBJ whole genome shotgun (WGS) entry which is preliminary data.</text>
</comment>
<feature type="compositionally biased region" description="Basic and acidic residues" evidence="1">
    <location>
        <begin position="46"/>
        <end position="57"/>
    </location>
</feature>